<accession>A0A0S4UXF2</accession>
<protein>
    <submittedName>
        <fullName evidence="1">Uncharacterized protein</fullName>
    </submittedName>
</protein>
<organism evidence="1">
    <name type="scientific">Ralstonia solanacearum</name>
    <name type="common">Pseudomonas solanacearum</name>
    <dbReference type="NCBI Taxonomy" id="305"/>
    <lineage>
        <taxon>Bacteria</taxon>
        <taxon>Pseudomonadati</taxon>
        <taxon>Pseudomonadota</taxon>
        <taxon>Betaproteobacteria</taxon>
        <taxon>Burkholderiales</taxon>
        <taxon>Burkholderiaceae</taxon>
        <taxon>Ralstonia</taxon>
        <taxon>Ralstonia solanacearum species complex</taxon>
    </lineage>
</organism>
<gene>
    <name evidence="1" type="ORF">RUN1985_v1_20006</name>
</gene>
<sequence length="44" mass="5128">MKLPLCARSVRNTLASELHYVLYAITELRDTLLLMEGNIFEFNK</sequence>
<name>A0A0S4UXF2_RALSL</name>
<evidence type="ECO:0000313" key="1">
    <source>
        <dbReference type="EMBL" id="CUV26995.1"/>
    </source>
</evidence>
<dbReference type="AlphaFoldDB" id="A0A0S4UXF2"/>
<dbReference type="EMBL" id="LN899824">
    <property type="protein sequence ID" value="CUV26995.1"/>
    <property type="molecule type" value="Genomic_DNA"/>
</dbReference>
<proteinExistence type="predicted"/>
<reference evidence="1" key="1">
    <citation type="submission" date="2015-10" db="EMBL/GenBank/DDBJ databases">
        <authorList>
            <person name="Gilbert D.G."/>
        </authorList>
    </citation>
    <scope>NUCLEOTIDE SEQUENCE</scope>
    <source>
        <strain evidence="1">Phyl III-seqv23</strain>
    </source>
</reference>